<organism evidence="2">
    <name type="scientific">freshwater metagenome</name>
    <dbReference type="NCBI Taxonomy" id="449393"/>
    <lineage>
        <taxon>unclassified sequences</taxon>
        <taxon>metagenomes</taxon>
        <taxon>ecological metagenomes</taxon>
    </lineage>
</organism>
<evidence type="ECO:0000256" key="1">
    <source>
        <dbReference type="SAM" id="Coils"/>
    </source>
</evidence>
<keyword evidence="1" id="KW-0175">Coiled coil</keyword>
<feature type="coiled-coil region" evidence="1">
    <location>
        <begin position="335"/>
        <end position="369"/>
    </location>
</feature>
<accession>A0A6J7LVX1</accession>
<dbReference type="AlphaFoldDB" id="A0A6J7LVX1"/>
<gene>
    <name evidence="2" type="ORF">UFOPK3772_03421</name>
</gene>
<reference evidence="2" key="1">
    <citation type="submission" date="2020-05" db="EMBL/GenBank/DDBJ databases">
        <authorList>
            <person name="Chiriac C."/>
            <person name="Salcher M."/>
            <person name="Ghai R."/>
            <person name="Kavagutti S V."/>
        </authorList>
    </citation>
    <scope>NUCLEOTIDE SEQUENCE</scope>
</reference>
<name>A0A6J7LVX1_9ZZZZ</name>
<dbReference type="EMBL" id="CAFBNE010000202">
    <property type="protein sequence ID" value="CAB4971555.1"/>
    <property type="molecule type" value="Genomic_DNA"/>
</dbReference>
<proteinExistence type="predicted"/>
<sequence length="520" mass="55660">MAPGTEVYGGAGRVYPAGLDWVENFARSPLRFASSTQEAVRATTRLIGDAFSAAARAGYGTVSQSGRSSLANAIVQGTPTDTEAIVQLPDGRYGAIKSAKILPGVAAPRIFIKGMTIQGEYFPETRLFDVSDQVPPVAARLTELHAEDVLPVFVTSVEFASCTVELLPGWCVTIPREQVTGSPADDLCDLLSADEVVLARVAFTAEGALALSMRDVSEGDATRPALAIWPAGPAWLVWPPVDPEADEEPAPTDSAISGEVFGALVVAPSPAPLALPPTPLDLRQGARRPLDASRIAAVASRPGSGVVQNLSLSLDAAKASATAHESRAMFAEERIRLMTAELLRIEADVAALRQRSERQERELTRLKTRHRSALIRERSEAVQPATEAFTDLADEFRWQVYSAWVRRIPAGEKSARPLGAYSIGPEFLDSLTGIEGVSVVKVAGVVVEVLTGLAESNPSRLMHALRSGSGGDDATVRRDGATCWRVALQTGTPSARRLHFWRSAEGFELSRVVVHDDFRP</sequence>
<protein>
    <submittedName>
        <fullName evidence="2">Unannotated protein</fullName>
    </submittedName>
</protein>
<evidence type="ECO:0000313" key="2">
    <source>
        <dbReference type="EMBL" id="CAB4971555.1"/>
    </source>
</evidence>